<comment type="caution">
    <text evidence="2">The sequence shown here is derived from an EMBL/GenBank/DDBJ whole genome shotgun (WGS) entry which is preliminary data.</text>
</comment>
<gene>
    <name evidence="2" type="ORF">BDK92_6657</name>
</gene>
<sequence length="293" mass="32353">MILNPVRDRPEPGSIRNREGKVSLWRVPNVFIEPRGLFLGAHDRLIQNLGQVRSITGVIVLSVIPLAYNPFFVNVHGEVETFGRVERYDRQPALVFIFTEIFAQAIIGTLVSLGIATLVGAALVAWARPGFRRRTLWQFRWPLVSILAFVVLLVVFVASLLYLGNLGNRLAVNQNDTVRLGIMLGLFGLGALPVMWMLNAFYLAFTGLFRAEDGHPLLGPLTIPLAAWGISVWSLTHQNASADELINIPPGVALWTAILGPTTLTLLSVATLWRLRGRHPDDFPFRNGPPGAL</sequence>
<feature type="transmembrane region" description="Helical" evidence="1">
    <location>
        <begin position="54"/>
        <end position="74"/>
    </location>
</feature>
<feature type="transmembrane region" description="Helical" evidence="1">
    <location>
        <begin position="139"/>
        <end position="162"/>
    </location>
</feature>
<feature type="transmembrane region" description="Helical" evidence="1">
    <location>
        <begin position="217"/>
        <end position="236"/>
    </location>
</feature>
<keyword evidence="3" id="KW-1185">Reference proteome</keyword>
<dbReference type="AlphaFoldDB" id="A0A495JTR4"/>
<feature type="transmembrane region" description="Helical" evidence="1">
    <location>
        <begin position="94"/>
        <end position="127"/>
    </location>
</feature>
<reference evidence="2 3" key="1">
    <citation type="submission" date="2018-10" db="EMBL/GenBank/DDBJ databases">
        <title>Sequencing the genomes of 1000 actinobacteria strains.</title>
        <authorList>
            <person name="Klenk H.-P."/>
        </authorList>
    </citation>
    <scope>NUCLEOTIDE SEQUENCE [LARGE SCALE GENOMIC DNA]</scope>
    <source>
        <strain evidence="2 3">DSM 45175</strain>
    </source>
</reference>
<feature type="transmembrane region" description="Helical" evidence="1">
    <location>
        <begin position="252"/>
        <end position="273"/>
    </location>
</feature>
<evidence type="ECO:0000313" key="3">
    <source>
        <dbReference type="Proteomes" id="UP000277671"/>
    </source>
</evidence>
<proteinExistence type="predicted"/>
<dbReference type="EMBL" id="RBKT01000001">
    <property type="protein sequence ID" value="RKR92221.1"/>
    <property type="molecule type" value="Genomic_DNA"/>
</dbReference>
<evidence type="ECO:0000313" key="2">
    <source>
        <dbReference type="EMBL" id="RKR92221.1"/>
    </source>
</evidence>
<accession>A0A495JTR4</accession>
<name>A0A495JTR4_9ACTN</name>
<keyword evidence="1" id="KW-1133">Transmembrane helix</keyword>
<feature type="transmembrane region" description="Helical" evidence="1">
    <location>
        <begin position="182"/>
        <end position="205"/>
    </location>
</feature>
<keyword evidence="1" id="KW-0472">Membrane</keyword>
<protein>
    <submittedName>
        <fullName evidence="2">Uncharacterized protein</fullName>
    </submittedName>
</protein>
<organism evidence="2 3">
    <name type="scientific">Micromonospora pisi</name>
    <dbReference type="NCBI Taxonomy" id="589240"/>
    <lineage>
        <taxon>Bacteria</taxon>
        <taxon>Bacillati</taxon>
        <taxon>Actinomycetota</taxon>
        <taxon>Actinomycetes</taxon>
        <taxon>Micromonosporales</taxon>
        <taxon>Micromonosporaceae</taxon>
        <taxon>Micromonospora</taxon>
    </lineage>
</organism>
<evidence type="ECO:0000256" key="1">
    <source>
        <dbReference type="SAM" id="Phobius"/>
    </source>
</evidence>
<keyword evidence="1" id="KW-0812">Transmembrane</keyword>
<dbReference type="Proteomes" id="UP000277671">
    <property type="component" value="Unassembled WGS sequence"/>
</dbReference>